<evidence type="ECO:0000256" key="7">
    <source>
        <dbReference type="ARBA" id="ARBA00048539"/>
    </source>
</evidence>
<dbReference type="InterPro" id="IPR012795">
    <property type="entry name" value="tRNA_Ile_lys_synt_N"/>
</dbReference>
<dbReference type="RefSeq" id="WP_036872013.1">
    <property type="nucleotide sequence ID" value="NZ_JRNN01000032.1"/>
</dbReference>
<dbReference type="NCBIfam" id="TIGR02433">
    <property type="entry name" value="lysidine_TilS_C"/>
    <property type="match status" value="1"/>
</dbReference>
<feature type="binding site" evidence="8">
    <location>
        <begin position="29"/>
        <end position="34"/>
    </location>
    <ligand>
        <name>ATP</name>
        <dbReference type="ChEBI" id="CHEBI:30616"/>
    </ligand>
</feature>
<dbReference type="EMBL" id="JRNN01000032">
    <property type="protein sequence ID" value="KGF36102.1"/>
    <property type="molecule type" value="Genomic_DNA"/>
</dbReference>
<dbReference type="Pfam" id="PF01171">
    <property type="entry name" value="ATP_bind_3"/>
    <property type="match status" value="1"/>
</dbReference>
<protein>
    <recommendedName>
        <fullName evidence="8">tRNA(Ile)-lysidine synthase</fullName>
        <ecNumber evidence="8">6.3.4.19</ecNumber>
    </recommendedName>
    <alternativeName>
        <fullName evidence="8">tRNA(Ile)-2-lysyl-cytidine synthase</fullName>
    </alternativeName>
    <alternativeName>
        <fullName evidence="8">tRNA(Ile)-lysidine synthetase</fullName>
    </alternativeName>
</protein>
<comment type="domain">
    <text evidence="8">The N-terminal region contains the highly conserved SGGXDS motif, predicted to be a P-loop motif involved in ATP binding.</text>
</comment>
<dbReference type="InterPro" id="IPR012094">
    <property type="entry name" value="tRNA_Ile_lys_synt"/>
</dbReference>
<gene>
    <name evidence="8" type="primary">tilS</name>
    <name evidence="10" type="ORF">HMPREF2137_03085</name>
</gene>
<dbReference type="SUPFAM" id="SSF52402">
    <property type="entry name" value="Adenine nucleotide alpha hydrolases-like"/>
    <property type="match status" value="1"/>
</dbReference>
<keyword evidence="4 8" id="KW-0819">tRNA processing</keyword>
<keyword evidence="6 8" id="KW-0067">ATP-binding</keyword>
<reference evidence="10 11" key="1">
    <citation type="submission" date="2014-07" db="EMBL/GenBank/DDBJ databases">
        <authorList>
            <person name="McCorrison J."/>
            <person name="Sanka R."/>
            <person name="Torralba M."/>
            <person name="Gillis M."/>
            <person name="Haft D.H."/>
            <person name="Methe B."/>
            <person name="Sutton G."/>
            <person name="Nelson K.E."/>
        </authorList>
    </citation>
    <scope>NUCLEOTIDE SEQUENCE [LARGE SCALE GENOMIC DNA]</scope>
    <source>
        <strain evidence="10 11">DNF00853</strain>
    </source>
</reference>
<sequence length="441" mass="51215">MNKFEHHIQQYISSLSLLHKDELYLVALSGGADSVCLLRCLKALGYHLEAIHCNFRLRGEESDRDELFCQELCRKLDIPLHLAHFDTRSYAELHHVSIEMAARELRYAHFKNLCKDMGAGGVCVGHHQEDSVETILINLVRSTGIHGLTGIAPKNDYIYRPLLCVSRKDITDYLQSIKQNYITDSTNLVADVQRNKMRLEVIPLLESINPAAQQNILQTALRLADVVSILDRWMEREAKWKARGPYWYFPLEEVTHEYVLWYLLKNYQFTSKQVDSIYENRNNGSGRVWTSKTHELLIDRDQLVLAQRNNEPQKPLTIPEPGVYRFDAKLKVRLSVTTAPISVQTVKDKRCAYMDFDQVSFPLVLRPVQPADRFRPFGMKGTKLLSDYMTDRKMSLFEKRRQLVLTDHQGHILWGVEERLADPYKMTKATRTFLKVELLHE</sequence>
<evidence type="ECO:0000256" key="3">
    <source>
        <dbReference type="ARBA" id="ARBA00022598"/>
    </source>
</evidence>
<evidence type="ECO:0000313" key="10">
    <source>
        <dbReference type="EMBL" id="KGF36102.1"/>
    </source>
</evidence>
<dbReference type="GO" id="GO:0006400">
    <property type="term" value="P:tRNA modification"/>
    <property type="evidence" value="ECO:0007669"/>
    <property type="project" value="UniProtKB-UniRule"/>
</dbReference>
<dbReference type="OrthoDB" id="9807403at2"/>
<dbReference type="Gene3D" id="3.40.50.620">
    <property type="entry name" value="HUPs"/>
    <property type="match status" value="1"/>
</dbReference>
<dbReference type="EC" id="6.3.4.19" evidence="8"/>
<dbReference type="PANTHER" id="PTHR43033:SF1">
    <property type="entry name" value="TRNA(ILE)-LYSIDINE SYNTHASE-RELATED"/>
    <property type="match status" value="1"/>
</dbReference>
<dbReference type="GO" id="GO:0005524">
    <property type="term" value="F:ATP binding"/>
    <property type="evidence" value="ECO:0007669"/>
    <property type="project" value="UniProtKB-UniRule"/>
</dbReference>
<evidence type="ECO:0000313" key="11">
    <source>
        <dbReference type="Proteomes" id="UP000029556"/>
    </source>
</evidence>
<keyword evidence="2 8" id="KW-0963">Cytoplasm</keyword>
<dbReference type="AlphaFoldDB" id="A0A096AZU6"/>
<dbReference type="HAMAP" id="MF_01161">
    <property type="entry name" value="tRNA_Ile_lys_synt"/>
    <property type="match status" value="1"/>
</dbReference>
<evidence type="ECO:0000256" key="1">
    <source>
        <dbReference type="ARBA" id="ARBA00004496"/>
    </source>
</evidence>
<dbReference type="CDD" id="cd01992">
    <property type="entry name" value="TilS_N"/>
    <property type="match status" value="1"/>
</dbReference>
<keyword evidence="3 8" id="KW-0436">Ligase</keyword>
<dbReference type="InterPro" id="IPR011063">
    <property type="entry name" value="TilS/TtcA_N"/>
</dbReference>
<comment type="similarity">
    <text evidence="8">Belongs to the tRNA(Ile)-lysidine synthase family.</text>
</comment>
<evidence type="ECO:0000256" key="6">
    <source>
        <dbReference type="ARBA" id="ARBA00022840"/>
    </source>
</evidence>
<comment type="caution">
    <text evidence="10">The sequence shown here is derived from an EMBL/GenBank/DDBJ whole genome shotgun (WGS) entry which is preliminary data.</text>
</comment>
<comment type="catalytic activity">
    <reaction evidence="7 8">
        <text>cytidine(34) in tRNA(Ile2) + L-lysine + ATP = lysidine(34) in tRNA(Ile2) + AMP + diphosphate + H(+)</text>
        <dbReference type="Rhea" id="RHEA:43744"/>
        <dbReference type="Rhea" id="RHEA-COMP:10625"/>
        <dbReference type="Rhea" id="RHEA-COMP:10670"/>
        <dbReference type="ChEBI" id="CHEBI:15378"/>
        <dbReference type="ChEBI" id="CHEBI:30616"/>
        <dbReference type="ChEBI" id="CHEBI:32551"/>
        <dbReference type="ChEBI" id="CHEBI:33019"/>
        <dbReference type="ChEBI" id="CHEBI:82748"/>
        <dbReference type="ChEBI" id="CHEBI:83665"/>
        <dbReference type="ChEBI" id="CHEBI:456215"/>
        <dbReference type="EC" id="6.3.4.19"/>
    </reaction>
</comment>
<evidence type="ECO:0000256" key="4">
    <source>
        <dbReference type="ARBA" id="ARBA00022694"/>
    </source>
</evidence>
<dbReference type="SMART" id="SM00977">
    <property type="entry name" value="TilS_C"/>
    <property type="match status" value="1"/>
</dbReference>
<name>A0A096AZU6_9BACT</name>
<evidence type="ECO:0000256" key="2">
    <source>
        <dbReference type="ARBA" id="ARBA00022490"/>
    </source>
</evidence>
<organism evidence="10 11">
    <name type="scientific">Hoylesella buccalis DNF00853</name>
    <dbReference type="NCBI Taxonomy" id="1401074"/>
    <lineage>
        <taxon>Bacteria</taxon>
        <taxon>Pseudomonadati</taxon>
        <taxon>Bacteroidota</taxon>
        <taxon>Bacteroidia</taxon>
        <taxon>Bacteroidales</taxon>
        <taxon>Prevotellaceae</taxon>
        <taxon>Hoylesella</taxon>
    </lineage>
</organism>
<dbReference type="Proteomes" id="UP000029556">
    <property type="component" value="Unassembled WGS sequence"/>
</dbReference>
<comment type="subcellular location">
    <subcellularLocation>
        <location evidence="1 8">Cytoplasm</location>
    </subcellularLocation>
</comment>
<evidence type="ECO:0000256" key="5">
    <source>
        <dbReference type="ARBA" id="ARBA00022741"/>
    </source>
</evidence>
<dbReference type="GO" id="GO:0005737">
    <property type="term" value="C:cytoplasm"/>
    <property type="evidence" value="ECO:0007669"/>
    <property type="project" value="UniProtKB-SubCell"/>
</dbReference>
<evidence type="ECO:0000256" key="8">
    <source>
        <dbReference type="HAMAP-Rule" id="MF_01161"/>
    </source>
</evidence>
<dbReference type="GO" id="GO:0032267">
    <property type="term" value="F:tRNA(Ile)-lysidine synthase activity"/>
    <property type="evidence" value="ECO:0007669"/>
    <property type="project" value="UniProtKB-EC"/>
</dbReference>
<dbReference type="SUPFAM" id="SSF56037">
    <property type="entry name" value="PheT/TilS domain"/>
    <property type="match status" value="1"/>
</dbReference>
<feature type="domain" description="Lysidine-tRNA(Ile) synthetase C-terminal" evidence="9">
    <location>
        <begin position="363"/>
        <end position="436"/>
    </location>
</feature>
<dbReference type="NCBIfam" id="TIGR02432">
    <property type="entry name" value="lysidine_TilS_N"/>
    <property type="match status" value="1"/>
</dbReference>
<comment type="function">
    <text evidence="8">Ligates lysine onto the cytidine present at position 34 of the AUA codon-specific tRNA(Ile) that contains the anticodon CAU, in an ATP-dependent manner. Cytidine is converted to lysidine, thus changing the amino acid specificity of the tRNA from methionine to isoleucine.</text>
</comment>
<evidence type="ECO:0000259" key="9">
    <source>
        <dbReference type="SMART" id="SM00977"/>
    </source>
</evidence>
<dbReference type="InterPro" id="IPR012796">
    <property type="entry name" value="Lysidine-tRNA-synth_C"/>
</dbReference>
<dbReference type="InterPro" id="IPR014729">
    <property type="entry name" value="Rossmann-like_a/b/a_fold"/>
</dbReference>
<keyword evidence="5 8" id="KW-0547">Nucleotide-binding</keyword>
<accession>A0A096AZU6</accession>
<dbReference type="PANTHER" id="PTHR43033">
    <property type="entry name" value="TRNA(ILE)-LYSIDINE SYNTHASE-RELATED"/>
    <property type="match status" value="1"/>
</dbReference>
<proteinExistence type="inferred from homology"/>